<dbReference type="Proteomes" id="UP000580718">
    <property type="component" value="Unassembled WGS sequence"/>
</dbReference>
<proteinExistence type="predicted"/>
<dbReference type="RefSeq" id="WP_183513582.1">
    <property type="nucleotide sequence ID" value="NZ_JACIBU010000001.1"/>
</dbReference>
<name>A0A839Y6P8_9ACTN</name>
<organism evidence="1 2">
    <name type="scientific">Modestobacter versicolor</name>
    <dbReference type="NCBI Taxonomy" id="429133"/>
    <lineage>
        <taxon>Bacteria</taxon>
        <taxon>Bacillati</taxon>
        <taxon>Actinomycetota</taxon>
        <taxon>Actinomycetes</taxon>
        <taxon>Geodermatophilales</taxon>
        <taxon>Geodermatophilaceae</taxon>
        <taxon>Modestobacter</taxon>
    </lineage>
</organism>
<dbReference type="AlphaFoldDB" id="A0A839Y6P8"/>
<evidence type="ECO:0008006" key="3">
    <source>
        <dbReference type="Google" id="ProtNLM"/>
    </source>
</evidence>
<comment type="caution">
    <text evidence="1">The sequence shown here is derived from an EMBL/GenBank/DDBJ whole genome shotgun (WGS) entry which is preliminary data.</text>
</comment>
<gene>
    <name evidence="1" type="ORF">FHX36_001158</name>
</gene>
<dbReference type="EMBL" id="JACIBU010000001">
    <property type="protein sequence ID" value="MBB3675423.1"/>
    <property type="molecule type" value="Genomic_DNA"/>
</dbReference>
<evidence type="ECO:0000313" key="2">
    <source>
        <dbReference type="Proteomes" id="UP000580718"/>
    </source>
</evidence>
<protein>
    <recommendedName>
        <fullName evidence="3">Alpha/beta hydrolase</fullName>
    </recommendedName>
</protein>
<reference evidence="1 2" key="1">
    <citation type="submission" date="2020-08" db="EMBL/GenBank/DDBJ databases">
        <title>Sequencing the genomes of 1000 actinobacteria strains.</title>
        <authorList>
            <person name="Klenk H.-P."/>
        </authorList>
    </citation>
    <scope>NUCLEOTIDE SEQUENCE [LARGE SCALE GENOMIC DNA]</scope>
    <source>
        <strain evidence="1 2">DSM 16678</strain>
    </source>
</reference>
<sequence>MTSWLLVHPPLLGPAVLGPLAAELRSRGNAVRVPDLRDAVRTAAGWPDRCTALAAAGGPADVVLGFSGAGVVLPSVAAAVRAHRVVWLDALVPAVVGLTVTPPERLAQLAGLVRGDRFAPWPTWWPPEVLAAELPDPALRAAVAAEAPELPADFYSVAVPVPASWPDDDVRYVQLSPGYDRDAAEARARGWPVLGDGRGSHLDVAARAGGVAASITSG</sequence>
<evidence type="ECO:0000313" key="1">
    <source>
        <dbReference type="EMBL" id="MBB3675423.1"/>
    </source>
</evidence>
<accession>A0A839Y6P8</accession>